<feature type="active site" evidence="9">
    <location>
        <position position="175"/>
    </location>
</feature>
<sequence length="333" mass="36708">MRDAVERFLEHLRDERRLSPHTLRAYRGDLLDFLARFEARRGRPAELADLGVREVRADLAERFGEQAASTSARKLSALRSFAEFLRRGGELPDNEAALVRRPKLPQRLPVALPVEDLTDMIDGPGHADGLLGLRDRAILEVLYGAGLRVGECVALDLDHLRWDGDALTIRVVGGKGNKDREVPLGAPGAAALRAWLAVRDGLLPPAQRMAEGTGSKRHVPKGERALFLGRRGRRMSDRSVRALVYSRCEATGARARVGPHGLRHSFATHLLEGGCDLRSIQAMLGHASLSTTQRYTHLDLGRIVDVYERAHPRAHAAAPVKPSPAPAKERPRR</sequence>
<dbReference type="InterPro" id="IPR023009">
    <property type="entry name" value="Tyrosine_recombinase_XerC/XerD"/>
</dbReference>
<feature type="active site" evidence="9">
    <location>
        <position position="263"/>
    </location>
</feature>
<feature type="active site" description="O-(3'-phospho-DNA)-tyrosine intermediate" evidence="9">
    <location>
        <position position="295"/>
    </location>
</feature>
<gene>
    <name evidence="9" type="primary">xerC</name>
    <name evidence="13" type="ORF">POL58_28450</name>
</gene>
<dbReference type="Proteomes" id="UP001217838">
    <property type="component" value="Unassembled WGS sequence"/>
</dbReference>
<evidence type="ECO:0000256" key="7">
    <source>
        <dbReference type="ARBA" id="ARBA00023172"/>
    </source>
</evidence>
<dbReference type="PANTHER" id="PTHR30349">
    <property type="entry name" value="PHAGE INTEGRASE-RELATED"/>
    <property type="match status" value="1"/>
</dbReference>
<feature type="domain" description="Tyr recombinase" evidence="11">
    <location>
        <begin position="107"/>
        <end position="308"/>
    </location>
</feature>
<feature type="region of interest" description="Disordered" evidence="10">
    <location>
        <begin position="313"/>
        <end position="333"/>
    </location>
</feature>
<keyword evidence="6 9" id="KW-0238">DNA-binding</keyword>
<evidence type="ECO:0000256" key="5">
    <source>
        <dbReference type="ARBA" id="ARBA00022908"/>
    </source>
</evidence>
<dbReference type="HAMAP" id="MF_01808">
    <property type="entry name" value="Recomb_XerC_XerD"/>
    <property type="match status" value="1"/>
</dbReference>
<reference evidence="13 14" key="1">
    <citation type="submission" date="2022-11" db="EMBL/GenBank/DDBJ databases">
        <title>Minimal conservation of predation-associated metabolite biosynthetic gene clusters underscores biosynthetic potential of Myxococcota including descriptions for ten novel species: Archangium lansinium sp. nov., Myxococcus landrumus sp. nov., Nannocystis bai.</title>
        <authorList>
            <person name="Ahearne A."/>
            <person name="Stevens C."/>
            <person name="Dowd S."/>
        </authorList>
    </citation>
    <scope>NUCLEOTIDE SEQUENCE [LARGE SCALE GENOMIC DNA]</scope>
    <source>
        <strain evidence="13 14">NCELM</strain>
    </source>
</reference>
<dbReference type="Pfam" id="PF00589">
    <property type="entry name" value="Phage_integrase"/>
    <property type="match status" value="1"/>
</dbReference>
<evidence type="ECO:0000256" key="9">
    <source>
        <dbReference type="HAMAP-Rule" id="MF_01808"/>
    </source>
</evidence>
<keyword evidence="8 9" id="KW-0131">Cell cycle</keyword>
<dbReference type="PROSITE" id="PS51900">
    <property type="entry name" value="CB"/>
    <property type="match status" value="1"/>
</dbReference>
<feature type="active site" evidence="9">
    <location>
        <position position="148"/>
    </location>
</feature>
<keyword evidence="2 9" id="KW-0963">Cytoplasm</keyword>
<dbReference type="Pfam" id="PF02899">
    <property type="entry name" value="Phage_int_SAM_1"/>
    <property type="match status" value="1"/>
</dbReference>
<dbReference type="Gene3D" id="1.10.150.130">
    <property type="match status" value="1"/>
</dbReference>
<comment type="similarity">
    <text evidence="9">Belongs to the 'phage' integrase family. XerC subfamily.</text>
</comment>
<dbReference type="SUPFAM" id="SSF47823">
    <property type="entry name" value="lambda integrase-like, N-terminal domain"/>
    <property type="match status" value="1"/>
</dbReference>
<keyword evidence="4 9" id="KW-0159">Chromosome partition</keyword>
<comment type="caution">
    <text evidence="13">The sequence shown here is derived from an EMBL/GenBank/DDBJ whole genome shotgun (WGS) entry which is preliminary data.</text>
</comment>
<keyword evidence="14" id="KW-1185">Reference proteome</keyword>
<evidence type="ECO:0000256" key="8">
    <source>
        <dbReference type="ARBA" id="ARBA00023306"/>
    </source>
</evidence>
<dbReference type="InterPro" id="IPR004107">
    <property type="entry name" value="Integrase_SAM-like_N"/>
</dbReference>
<keyword evidence="7 9" id="KW-0233">DNA recombination</keyword>
<evidence type="ECO:0000256" key="1">
    <source>
        <dbReference type="ARBA" id="ARBA00004496"/>
    </source>
</evidence>
<organism evidence="13 14">
    <name type="scientific">Nannocystis radixulma</name>
    <dbReference type="NCBI Taxonomy" id="2995305"/>
    <lineage>
        <taxon>Bacteria</taxon>
        <taxon>Pseudomonadati</taxon>
        <taxon>Myxococcota</taxon>
        <taxon>Polyangia</taxon>
        <taxon>Nannocystales</taxon>
        <taxon>Nannocystaceae</taxon>
        <taxon>Nannocystis</taxon>
    </lineage>
</organism>
<dbReference type="PANTHER" id="PTHR30349:SF41">
    <property type="entry name" value="INTEGRASE_RECOMBINASE PROTEIN MJ0367-RELATED"/>
    <property type="match status" value="1"/>
</dbReference>
<evidence type="ECO:0000259" key="12">
    <source>
        <dbReference type="PROSITE" id="PS51900"/>
    </source>
</evidence>
<protein>
    <recommendedName>
        <fullName evidence="9">Tyrosine recombinase XerC</fullName>
    </recommendedName>
</protein>
<keyword evidence="5 9" id="KW-0229">DNA integration</keyword>
<keyword evidence="3 9" id="KW-0132">Cell division</keyword>
<feature type="active site" evidence="9">
    <location>
        <position position="286"/>
    </location>
</feature>
<dbReference type="InterPro" id="IPR011010">
    <property type="entry name" value="DNA_brk_join_enz"/>
</dbReference>
<comment type="subunit">
    <text evidence="9">Forms a cyclic heterotetrameric complex composed of two molecules of XerC and two molecules of XerD.</text>
</comment>
<evidence type="ECO:0000256" key="3">
    <source>
        <dbReference type="ARBA" id="ARBA00022618"/>
    </source>
</evidence>
<dbReference type="PROSITE" id="PS51898">
    <property type="entry name" value="TYR_RECOMBINASE"/>
    <property type="match status" value="1"/>
</dbReference>
<dbReference type="InterPro" id="IPR044068">
    <property type="entry name" value="CB"/>
</dbReference>
<dbReference type="InterPro" id="IPR013762">
    <property type="entry name" value="Integrase-like_cat_sf"/>
</dbReference>
<evidence type="ECO:0000313" key="14">
    <source>
        <dbReference type="Proteomes" id="UP001217838"/>
    </source>
</evidence>
<dbReference type="Gene3D" id="1.10.443.10">
    <property type="entry name" value="Intergrase catalytic core"/>
    <property type="match status" value="1"/>
</dbReference>
<comment type="function">
    <text evidence="9">Site-specific tyrosine recombinase, which acts by catalyzing the cutting and rejoining of the recombining DNA molecules. The XerC-XerD complex is essential to convert dimers of the bacterial chromosome into monomers to permit their segregation at cell division. It also contributes to the segregational stability of plasmids.</text>
</comment>
<dbReference type="InterPro" id="IPR050090">
    <property type="entry name" value="Tyrosine_recombinase_XerCD"/>
</dbReference>
<proteinExistence type="inferred from homology"/>
<name>A0ABT5BC73_9BACT</name>
<evidence type="ECO:0000256" key="2">
    <source>
        <dbReference type="ARBA" id="ARBA00022490"/>
    </source>
</evidence>
<dbReference type="InterPro" id="IPR002104">
    <property type="entry name" value="Integrase_catalytic"/>
</dbReference>
<evidence type="ECO:0000259" key="11">
    <source>
        <dbReference type="PROSITE" id="PS51898"/>
    </source>
</evidence>
<evidence type="ECO:0000256" key="10">
    <source>
        <dbReference type="SAM" id="MobiDB-lite"/>
    </source>
</evidence>
<evidence type="ECO:0000313" key="13">
    <source>
        <dbReference type="EMBL" id="MDC0671711.1"/>
    </source>
</evidence>
<feature type="domain" description="Core-binding (CB)" evidence="12">
    <location>
        <begin position="1"/>
        <end position="86"/>
    </location>
</feature>
<evidence type="ECO:0000256" key="4">
    <source>
        <dbReference type="ARBA" id="ARBA00022829"/>
    </source>
</evidence>
<feature type="active site" evidence="9">
    <location>
        <position position="260"/>
    </location>
</feature>
<dbReference type="RefSeq" id="WP_272002337.1">
    <property type="nucleotide sequence ID" value="NZ_JAQNDN010000018.1"/>
</dbReference>
<dbReference type="InterPro" id="IPR010998">
    <property type="entry name" value="Integrase_recombinase_N"/>
</dbReference>
<evidence type="ECO:0000256" key="6">
    <source>
        <dbReference type="ARBA" id="ARBA00023125"/>
    </source>
</evidence>
<dbReference type="EMBL" id="JAQNDN010000018">
    <property type="protein sequence ID" value="MDC0671711.1"/>
    <property type="molecule type" value="Genomic_DNA"/>
</dbReference>
<accession>A0ABT5BC73</accession>
<dbReference type="SUPFAM" id="SSF56349">
    <property type="entry name" value="DNA breaking-rejoining enzymes"/>
    <property type="match status" value="1"/>
</dbReference>
<comment type="subcellular location">
    <subcellularLocation>
        <location evidence="1 9">Cytoplasm</location>
    </subcellularLocation>
</comment>